<sequence>MFGYISAKGNNGSIDSLYASGLKMIELENICAAKSYFLSFYEKRKGKLNSHEQYYATEALAYCYYRLSDIDSALIYNDDFNFKPIDYHLVKDADSLYDAGFQHIHLKEYSSALSDFNGCLSMQASLLGNEHLLVGRTLDQISYIYSLQDNYSSAISYKQEALNIYKKYYPANDAIIIGTRQGLINLYDYTGDFNDALRLAKENLSCMNSSDKMFTNTRWKISRYLSYLGKYEEALEFEKESNRLCKDTIDVLESDYNLCEYYSALGQIDEAFNIMENAIKLCQNINVSFEERAVCENLMANLYATAGDFNKALEYGLHALSLREKLYTTHRDLALSYNNVARYYSSLGLLDEALYYQDKTMSQYIALGDSISPEVAACLNNYSEYYEQLGDYHKAIELQERSLSILNTLFGTSHPDYAISLNNLAKLYADIKNYPKAISLNEDVLAIRKRLFGSLHPDVATTYSNLSSCYLLSKDYKHAIEYEVAALNIYRDLLGTSNADYAVSLSQLGNIYKDENELDSAIISFKNAQNIFYQLFGKRSNQYIDCSKELADLYVKSSEFDKAQISLDEVYSLLQEQVLTTFYGMSSYERTQFWNKNKKWFYITLPTLCLKLNNSYAYCLLYNSTLMTKSILLAADVEIDKIVESSNEESLINVWAELKKLKAQVSYLFTKNNSNSKSEIDSLYFMISTKEHEILKHIDKLSDFSRNFKVSWKDIEERLSPNSIAIEFVLIPSDNGDENYYALTVHKDVKEPHLVKLCPSSTLKSLNYNAILSTDSLAKLIWGKIKQDLKDIDTVYFAPTGMLYNIPIEYLAYDSTRLMSDAFYMRRLSSTREILMSKALPDYRTVALYGGLFYDSSEDLLMEQNKSDGVAFSQNYQATRSYNIQQRSGVDFLYGSLEEIDTISNNIPQNINQLIYTKDRGTEESFKHLPLKNTNLIHLDTHGFYWRNSISSNGGVVPQTPNMTSIGMGEDRILSRTGLLMSGANIVLKGGSLPNNMDDGILTSREISKLDFHSVDLVVLAACETGLGDLESDGVIGLQRAFKKAGVKSLLVSLWKVDNNATILMLSQFYKNLFNGETKSNSLKEAIKYVRNYKDGEGNFLFDTPYYWAGFVLVD</sequence>
<proteinExistence type="predicted"/>
<dbReference type="InterPro" id="IPR024983">
    <property type="entry name" value="CHAT_dom"/>
</dbReference>
<dbReference type="Pfam" id="PF12770">
    <property type="entry name" value="CHAT"/>
    <property type="match status" value="1"/>
</dbReference>
<dbReference type="Proteomes" id="UP000825483">
    <property type="component" value="Unassembled WGS sequence"/>
</dbReference>
<dbReference type="Pfam" id="PF13424">
    <property type="entry name" value="TPR_12"/>
    <property type="match status" value="3"/>
</dbReference>
<evidence type="ECO:0000256" key="2">
    <source>
        <dbReference type="ARBA" id="ARBA00022803"/>
    </source>
</evidence>
<reference evidence="4" key="1">
    <citation type="journal article" date="2022" name="Int. J. Syst. Evol. Microbiol.">
        <title>Prevotella lacticifex sp. nov., isolated from the rumen of cows.</title>
        <authorList>
            <person name="Shinkai T."/>
            <person name="Ikeyama N."/>
            <person name="Kumagai M."/>
            <person name="Ohmori H."/>
            <person name="Sakamoto M."/>
            <person name="Ohkuma M."/>
            <person name="Mitsumori M."/>
        </authorList>
    </citation>
    <scope>NUCLEOTIDE SEQUENCE</scope>
    <source>
        <strain evidence="4">R5076</strain>
    </source>
</reference>
<comment type="caution">
    <text evidence="4">The sequence shown here is derived from an EMBL/GenBank/DDBJ whole genome shotgun (WGS) entry which is preliminary data.</text>
</comment>
<dbReference type="Pfam" id="PF13374">
    <property type="entry name" value="TPR_10"/>
    <property type="match status" value="1"/>
</dbReference>
<keyword evidence="1" id="KW-0677">Repeat</keyword>
<accession>A0A9R1CU18</accession>
<keyword evidence="2" id="KW-0802">TPR repeat</keyword>
<dbReference type="EMBL" id="BPUB01000001">
    <property type="protein sequence ID" value="GJG57381.1"/>
    <property type="molecule type" value="Genomic_DNA"/>
</dbReference>
<feature type="domain" description="CHAT" evidence="3">
    <location>
        <begin position="777"/>
        <end position="1114"/>
    </location>
</feature>
<dbReference type="Gene3D" id="1.25.40.10">
    <property type="entry name" value="Tetratricopeptide repeat domain"/>
    <property type="match status" value="3"/>
</dbReference>
<gene>
    <name evidence="4" type="ORF">PRLR5076_02320</name>
</gene>
<protein>
    <recommendedName>
        <fullName evidence="3">CHAT domain-containing protein</fullName>
    </recommendedName>
</protein>
<dbReference type="AlphaFoldDB" id="A0A9R1CU18"/>
<dbReference type="PANTHER" id="PTHR45641:SF19">
    <property type="entry name" value="NEPHROCYSTIN-3"/>
    <property type="match status" value="1"/>
</dbReference>
<dbReference type="SUPFAM" id="SSF48452">
    <property type="entry name" value="TPR-like"/>
    <property type="match status" value="3"/>
</dbReference>
<dbReference type="InterPro" id="IPR011990">
    <property type="entry name" value="TPR-like_helical_dom_sf"/>
</dbReference>
<organism evidence="4 5">
    <name type="scientific">Prevotella lacticifex</name>
    <dbReference type="NCBI Taxonomy" id="2854755"/>
    <lineage>
        <taxon>Bacteria</taxon>
        <taxon>Pseudomonadati</taxon>
        <taxon>Bacteroidota</taxon>
        <taxon>Bacteroidia</taxon>
        <taxon>Bacteroidales</taxon>
        <taxon>Prevotellaceae</taxon>
        <taxon>Prevotella</taxon>
    </lineage>
</organism>
<name>A0A9R1CU18_9BACT</name>
<evidence type="ECO:0000256" key="1">
    <source>
        <dbReference type="ARBA" id="ARBA00022737"/>
    </source>
</evidence>
<dbReference type="InterPro" id="IPR019734">
    <property type="entry name" value="TPR_rpt"/>
</dbReference>
<dbReference type="SMART" id="SM00028">
    <property type="entry name" value="TPR"/>
    <property type="match status" value="10"/>
</dbReference>
<evidence type="ECO:0000259" key="3">
    <source>
        <dbReference type="Pfam" id="PF12770"/>
    </source>
</evidence>
<evidence type="ECO:0000313" key="5">
    <source>
        <dbReference type="Proteomes" id="UP000825483"/>
    </source>
</evidence>
<evidence type="ECO:0000313" key="4">
    <source>
        <dbReference type="EMBL" id="GJG57381.1"/>
    </source>
</evidence>
<dbReference type="PANTHER" id="PTHR45641">
    <property type="entry name" value="TETRATRICOPEPTIDE REPEAT PROTEIN (AFU_ORTHOLOGUE AFUA_6G03870)"/>
    <property type="match status" value="1"/>
</dbReference>
<keyword evidence="5" id="KW-1185">Reference proteome</keyword>